<dbReference type="NCBIfam" id="TIGR01760">
    <property type="entry name" value="tape_meas_TP901"/>
    <property type="match status" value="1"/>
</dbReference>
<evidence type="ECO:0000256" key="2">
    <source>
        <dbReference type="SAM" id="Phobius"/>
    </source>
</evidence>
<keyword evidence="2" id="KW-1133">Transmembrane helix</keyword>
<keyword evidence="2" id="KW-0472">Membrane</keyword>
<dbReference type="InterPro" id="IPR010090">
    <property type="entry name" value="Phage_tape_meas"/>
</dbReference>
<keyword evidence="1" id="KW-1188">Viral release from host cell</keyword>
<evidence type="ECO:0000259" key="3">
    <source>
        <dbReference type="Pfam" id="PF10145"/>
    </source>
</evidence>
<dbReference type="RefSeq" id="WP_342810538.1">
    <property type="nucleotide sequence ID" value="NZ_JAOPJZ010000034.1"/>
</dbReference>
<evidence type="ECO:0000313" key="4">
    <source>
        <dbReference type="EMBL" id="MCU4754236.1"/>
    </source>
</evidence>
<sequence>MAFTPDSSQELAIEITASDEGASGAFSDVAGSAIDMKTAVAGAGGVLAGIGAAGLASSASAAADFEQAMADVEKVTDAQTAEELSDSIQDLAGEIPLAHEELAELATQAGRMGAEGTEEIEDFTRVAAQMGSATTLSADEAGVALGKMASALDEPLDNVEELGDAINELSNNFQTDSSEIVDSAQRSGQALDTLGLQSDEILGLSAAFNEVSPTSQIAAQRMQQVSEAMMDPDNVEMFADMLGVTAEEFEEMRDESPEETMLELMDTVDGNQEALDTLNEGLTTSQARSFRDTADSADRMREAMELSGEAMEENGSLANEVAVETDTFHGQMALLSNEIENVKIAIGEQLLPVIIEIVDAVRPAVQGFMDFNESLDGMPGLIGLIGVTLTGLGAIAVAVGPAIVSALSPILVPVAAIAAAVGVLYYAWSNNLGGIQEATEGLWDSLEPILNDIYETLMFVFEEYAMPLLERLADTFEEHLEAIMEDVIETLGVVQDRVETVLGWLEVFWDDHGEEIMTIVEMVFDFIELYIGTVMDAISTQIRVILALIRGDWREALDIIWDFVETTFTNILEFLGGSFLDGIGAILETYYNIVTGVFEGIYDFLIGNSIVRDTFNEIIEFVTEVFFPAYRDFWMDVFSLVKDMMNSVTDWLSEDAVSAFTQSFRAIGDAIFGVIDSIESTIRETFSELASWVLDTITEIVDDAVDAFNRMVPDTLEIPEVTVGGGTVEVPSATLEDPISGKEIGSVGGQSLSIPSETMGGQSMNLPQLAEGGIITSDTIARIGEAGEKEAVVPLQKLNSFLDTAYEAGRHTVSETPQYASSGSRSTSFTARLVVDGDDDLAEIIRENAELVIEENEQSKSNRIQRM</sequence>
<dbReference type="PANTHER" id="PTHR37813">
    <property type="entry name" value="FELS-2 PROPHAGE PROTEIN"/>
    <property type="match status" value="1"/>
</dbReference>
<dbReference type="AlphaFoldDB" id="A0AAP2ZBQ9"/>
<name>A0AAP2ZBQ9_9EURY</name>
<protein>
    <submittedName>
        <fullName evidence="4">Phage tail tape measure protein</fullName>
    </submittedName>
</protein>
<evidence type="ECO:0000256" key="1">
    <source>
        <dbReference type="ARBA" id="ARBA00022612"/>
    </source>
</evidence>
<organism evidence="4 5">
    <name type="scientific">Natronosalvus hydrolyticus</name>
    <dbReference type="NCBI Taxonomy" id="2979988"/>
    <lineage>
        <taxon>Archaea</taxon>
        <taxon>Methanobacteriati</taxon>
        <taxon>Methanobacteriota</taxon>
        <taxon>Stenosarchaea group</taxon>
        <taxon>Halobacteria</taxon>
        <taxon>Halobacteriales</taxon>
        <taxon>Natrialbaceae</taxon>
        <taxon>Natronosalvus</taxon>
    </lineage>
</organism>
<proteinExistence type="predicted"/>
<feature type="transmembrane region" description="Helical" evidence="2">
    <location>
        <begin position="410"/>
        <end position="428"/>
    </location>
</feature>
<reference evidence="4 5" key="1">
    <citation type="submission" date="2022-09" db="EMBL/GenBank/DDBJ databases">
        <title>Enrichment on poylsaccharides allowed isolation of novel metabolic and taxonomic groups of Haloarchaea.</title>
        <authorList>
            <person name="Sorokin D.Y."/>
            <person name="Elcheninov A.G."/>
            <person name="Khizhniak T.V."/>
            <person name="Kolganova T.V."/>
            <person name="Kublanov I.V."/>
        </authorList>
    </citation>
    <scope>NUCLEOTIDE SEQUENCE [LARGE SCALE GENOMIC DNA]</scope>
    <source>
        <strain evidence="4 5">AArc-curdl1</strain>
    </source>
</reference>
<feature type="transmembrane region" description="Helical" evidence="2">
    <location>
        <begin position="381"/>
        <end position="403"/>
    </location>
</feature>
<dbReference type="InterPro" id="IPR016024">
    <property type="entry name" value="ARM-type_fold"/>
</dbReference>
<evidence type="ECO:0000313" key="5">
    <source>
        <dbReference type="Proteomes" id="UP001321047"/>
    </source>
</evidence>
<dbReference type="Proteomes" id="UP001321047">
    <property type="component" value="Unassembled WGS sequence"/>
</dbReference>
<keyword evidence="5" id="KW-1185">Reference proteome</keyword>
<accession>A0AAP2ZBQ9</accession>
<feature type="domain" description="Phage tail tape measure protein" evidence="3">
    <location>
        <begin position="86"/>
        <end position="274"/>
    </location>
</feature>
<dbReference type="PANTHER" id="PTHR37813:SF1">
    <property type="entry name" value="FELS-2 PROPHAGE PROTEIN"/>
    <property type="match status" value="1"/>
</dbReference>
<comment type="caution">
    <text evidence="4">The sequence shown here is derived from an EMBL/GenBank/DDBJ whole genome shotgun (WGS) entry which is preliminary data.</text>
</comment>
<keyword evidence="2" id="KW-0812">Transmembrane</keyword>
<gene>
    <name evidence="4" type="ORF">OB919_20010</name>
</gene>
<dbReference type="EMBL" id="JAOPJZ010000034">
    <property type="protein sequence ID" value="MCU4754236.1"/>
    <property type="molecule type" value="Genomic_DNA"/>
</dbReference>
<dbReference type="SUPFAM" id="SSF48371">
    <property type="entry name" value="ARM repeat"/>
    <property type="match status" value="1"/>
</dbReference>
<dbReference type="Pfam" id="PF10145">
    <property type="entry name" value="PhageMin_Tail"/>
    <property type="match status" value="1"/>
</dbReference>